<sequence>MMTGHEVDDWLCRAGAWFRQHSVVPDGRGGTGVCYTDLIDFLRNSTPPPPSLCEAWENRVWNLQDEPLILYYLRCLASSLGGARGCVGIPFVVSAAPFLPFPDPQPAACTRGVLQRRPIRVIALRLVPAATDIIQIGWHSDRPEPSATERLQPTFCSRTHFVIQMIGSAQHFSAWAYGDIGMQMRVGEVLCAVLHESEVGDGGTAYVIHSVVSCTDTQEAGQPLPNCQAPAAVPLSPASVPCGPSFKQLLDAFAPEIAEQKLCKSLLLLVGVHTVYRAIRCRDRQPLHMLLLGSPRSGKSALLRALLQLLGPCATLISAHVVRGRQRSATLSQLITAACPRVQQQLLVGGAVSTVDSLLIDELVASSGSTCTNQVEGLLNGLCSINGNICAGSGAANAYGVLSGSMLRTRAQITVAASDDHLGMAGIVPRFSIVARTTANLSLRSAALISGGVIAASVARSESSSVTRLRSTSLSSGVSGCASFPRPAESSTLHAVVMSAPSSAVLEAAIPVDAFTQFYLRRLLDYHGSRTTDGITVLATQLAVLWELNIARLTLDFSCSAASRQSDCDYSSCATPWSESLAEDVWLCYKHHLLAVDTARLAIPSCQSARTLGIEAATSSSESLIYGEAAYASTPRPPGGRAKRRRGGKKGACLALLRRMSMEQRARGGTAVQEEVARRFFDHLGGEDQAGLSFVAVMDHLLDAGLVIRRHNAYSVVGEA</sequence>
<accession>G0UWU5</accession>
<dbReference type="SUPFAM" id="SSF52540">
    <property type="entry name" value="P-loop containing nucleoside triphosphate hydrolases"/>
    <property type="match status" value="1"/>
</dbReference>
<organism evidence="1">
    <name type="scientific">Trypanosoma congolense (strain IL3000)</name>
    <dbReference type="NCBI Taxonomy" id="1068625"/>
    <lineage>
        <taxon>Eukaryota</taxon>
        <taxon>Discoba</taxon>
        <taxon>Euglenozoa</taxon>
        <taxon>Kinetoplastea</taxon>
        <taxon>Metakinetoplastina</taxon>
        <taxon>Trypanosomatida</taxon>
        <taxon>Trypanosomatidae</taxon>
        <taxon>Trypanosoma</taxon>
        <taxon>Nannomonas</taxon>
    </lineage>
</organism>
<dbReference type="VEuPathDB" id="TriTrypDB:TcIL3000_10_6350"/>
<proteinExistence type="predicted"/>
<name>G0UWU5_TRYCI</name>
<dbReference type="AlphaFoldDB" id="G0UWU5"/>
<reference evidence="1" key="1">
    <citation type="journal article" date="2012" name="Proc. Natl. Acad. Sci. U.S.A.">
        <title>Antigenic diversity is generated by distinct evolutionary mechanisms in African trypanosome species.</title>
        <authorList>
            <person name="Jackson A.P."/>
            <person name="Berry A."/>
            <person name="Aslett M."/>
            <person name="Allison H.C."/>
            <person name="Burton P."/>
            <person name="Vavrova-Anderson J."/>
            <person name="Brown R."/>
            <person name="Browne H."/>
            <person name="Corton N."/>
            <person name="Hauser H."/>
            <person name="Gamble J."/>
            <person name="Gilderthorp R."/>
            <person name="Marcello L."/>
            <person name="McQuillan J."/>
            <person name="Otto T.D."/>
            <person name="Quail M.A."/>
            <person name="Sanders M.J."/>
            <person name="van Tonder A."/>
            <person name="Ginger M.L."/>
            <person name="Field M.C."/>
            <person name="Barry J.D."/>
            <person name="Hertz-Fowler C."/>
            <person name="Berriman M."/>
        </authorList>
    </citation>
    <scope>NUCLEOTIDE SEQUENCE</scope>
    <source>
        <strain evidence="1">IL3000</strain>
    </source>
</reference>
<evidence type="ECO:0000313" key="1">
    <source>
        <dbReference type="EMBL" id="CCC93862.1"/>
    </source>
</evidence>
<dbReference type="Gene3D" id="3.40.50.300">
    <property type="entry name" value="P-loop containing nucleotide triphosphate hydrolases"/>
    <property type="match status" value="1"/>
</dbReference>
<dbReference type="InterPro" id="IPR027417">
    <property type="entry name" value="P-loop_NTPase"/>
</dbReference>
<gene>
    <name evidence="1" type="ORF">TCIL3000_10_6350</name>
</gene>
<dbReference type="EMBL" id="HE575323">
    <property type="protein sequence ID" value="CCC93862.1"/>
    <property type="molecule type" value="Genomic_DNA"/>
</dbReference>
<protein>
    <submittedName>
        <fullName evidence="1">Uncharacterized protein TCIL3000_10_6350</fullName>
    </submittedName>
</protein>